<dbReference type="PANTHER" id="PTHR23426">
    <property type="entry name" value="FERREDOXIN/ADRENODOXIN"/>
    <property type="match status" value="1"/>
</dbReference>
<dbReference type="KEGG" id="lmat:92511680"/>
<proteinExistence type="predicted"/>
<dbReference type="GO" id="GO:0051537">
    <property type="term" value="F:2 iron, 2 sulfur cluster binding"/>
    <property type="evidence" value="ECO:0007669"/>
    <property type="project" value="UniProtKB-KW"/>
</dbReference>
<dbReference type="InterPro" id="IPR012675">
    <property type="entry name" value="Beta-grasp_dom_sf"/>
</dbReference>
<dbReference type="SUPFAM" id="SSF54292">
    <property type="entry name" value="2Fe-2S ferredoxin-like"/>
    <property type="match status" value="1"/>
</dbReference>
<dbReference type="InterPro" id="IPR001055">
    <property type="entry name" value="Adrenodoxin-like"/>
</dbReference>
<sequence>MQRRLPCGRGLRCSAPAPVSLLACRAHTTTPGKVRVHVTKRVGKHSSVDAPAGVSLMHALRDIAKLDVEGTCEGGMVCGTCHVKLSPASFRRTDALSEREEDVLAKALDVQDTSRLACQVRLTPELDGLEVELPSYGANSV</sequence>
<evidence type="ECO:0000313" key="6">
    <source>
        <dbReference type="EMBL" id="KAG5471473.1"/>
    </source>
</evidence>
<dbReference type="PROSITE" id="PS51085">
    <property type="entry name" value="2FE2S_FER_2"/>
    <property type="match status" value="1"/>
</dbReference>
<dbReference type="GeneID" id="92511680"/>
<keyword evidence="2" id="KW-0479">Metal-binding</keyword>
<organism evidence="6 7">
    <name type="scientific">Leishmania martiniquensis</name>
    <dbReference type="NCBI Taxonomy" id="1580590"/>
    <lineage>
        <taxon>Eukaryota</taxon>
        <taxon>Discoba</taxon>
        <taxon>Euglenozoa</taxon>
        <taxon>Kinetoplastea</taxon>
        <taxon>Metakinetoplastina</taxon>
        <taxon>Trypanosomatida</taxon>
        <taxon>Trypanosomatidae</taxon>
        <taxon>Leishmaniinae</taxon>
        <taxon>Leishmania</taxon>
    </lineage>
</organism>
<dbReference type="PANTHER" id="PTHR23426:SF63">
    <property type="entry name" value="TRANSFER PROTEIN, PUTATIVE-RELATED"/>
    <property type="match status" value="1"/>
</dbReference>
<dbReference type="PRINTS" id="PR00355">
    <property type="entry name" value="ADRENODOXIN"/>
</dbReference>
<dbReference type="GO" id="GO:0140647">
    <property type="term" value="P:P450-containing electron transport chain"/>
    <property type="evidence" value="ECO:0007669"/>
    <property type="project" value="InterPro"/>
</dbReference>
<name>A0A836KMR3_9TRYP</name>
<dbReference type="InterPro" id="IPR001041">
    <property type="entry name" value="2Fe-2S_ferredoxin-type"/>
</dbReference>
<comment type="caution">
    <text evidence="6">The sequence shown here is derived from an EMBL/GenBank/DDBJ whole genome shotgun (WGS) entry which is preliminary data.</text>
</comment>
<dbReference type="InterPro" id="IPR036010">
    <property type="entry name" value="2Fe-2S_ferredoxin-like_sf"/>
</dbReference>
<dbReference type="GO" id="GO:0009055">
    <property type="term" value="F:electron transfer activity"/>
    <property type="evidence" value="ECO:0007669"/>
    <property type="project" value="TreeGrafter"/>
</dbReference>
<evidence type="ECO:0000256" key="1">
    <source>
        <dbReference type="ARBA" id="ARBA00022714"/>
    </source>
</evidence>
<reference evidence="7" key="2">
    <citation type="journal article" date="2021" name="Sci. Data">
        <title>Chromosome-scale genome sequencing, assembly and annotation of six genomes from subfamily Leishmaniinae.</title>
        <authorList>
            <person name="Almutairi H."/>
            <person name="Urbaniak M.D."/>
            <person name="Bates M.D."/>
            <person name="Jariyapan N."/>
            <person name="Kwakye-Nuako G."/>
            <person name="Thomaz Soccol V."/>
            <person name="Al-Salem W.S."/>
            <person name="Dillon R.J."/>
            <person name="Bates P.A."/>
            <person name="Gatherer D."/>
        </authorList>
    </citation>
    <scope>NUCLEOTIDE SEQUENCE [LARGE SCALE GENOMIC DNA]</scope>
</reference>
<keyword evidence="7" id="KW-1185">Reference proteome</keyword>
<evidence type="ECO:0000259" key="5">
    <source>
        <dbReference type="PROSITE" id="PS51085"/>
    </source>
</evidence>
<dbReference type="RefSeq" id="XP_067176447.1">
    <property type="nucleotide sequence ID" value="XM_067319168.1"/>
</dbReference>
<evidence type="ECO:0000256" key="2">
    <source>
        <dbReference type="ARBA" id="ARBA00022723"/>
    </source>
</evidence>
<feature type="domain" description="2Fe-2S ferredoxin-type" evidence="5">
    <location>
        <begin position="32"/>
        <end position="137"/>
    </location>
</feature>
<dbReference type="Gene3D" id="3.10.20.30">
    <property type="match status" value="1"/>
</dbReference>
<reference evidence="7" key="1">
    <citation type="journal article" date="2021" name="Microbiol. Resour. Announc.">
        <title>LGAAP: Leishmaniinae Genome Assembly and Annotation Pipeline.</title>
        <authorList>
            <person name="Almutairi H."/>
            <person name="Urbaniak M.D."/>
            <person name="Bates M.D."/>
            <person name="Jariyapan N."/>
            <person name="Kwakye-Nuako G."/>
            <person name="Thomaz-Soccol V."/>
            <person name="Al-Salem W.S."/>
            <person name="Dillon R.J."/>
            <person name="Bates P.A."/>
            <person name="Gatherer D."/>
        </authorList>
    </citation>
    <scope>NUCLEOTIDE SEQUENCE [LARGE SCALE GENOMIC DNA]</scope>
</reference>
<dbReference type="OrthoDB" id="259707at2759"/>
<dbReference type="GO" id="GO:0046872">
    <property type="term" value="F:metal ion binding"/>
    <property type="evidence" value="ECO:0007669"/>
    <property type="project" value="UniProtKB-KW"/>
</dbReference>
<accession>A0A836KMR3</accession>
<dbReference type="Proteomes" id="UP000673552">
    <property type="component" value="Unassembled WGS sequence"/>
</dbReference>
<evidence type="ECO:0000256" key="3">
    <source>
        <dbReference type="ARBA" id="ARBA00023004"/>
    </source>
</evidence>
<dbReference type="CDD" id="cd00207">
    <property type="entry name" value="fer2"/>
    <property type="match status" value="1"/>
</dbReference>
<gene>
    <name evidence="6" type="ORF">LSCM1_01563</name>
</gene>
<evidence type="ECO:0000256" key="4">
    <source>
        <dbReference type="ARBA" id="ARBA00023014"/>
    </source>
</evidence>
<protein>
    <recommendedName>
        <fullName evidence="5">2Fe-2S ferredoxin-type domain-containing protein</fullName>
    </recommendedName>
</protein>
<keyword evidence="4" id="KW-0411">Iron-sulfur</keyword>
<dbReference type="Pfam" id="PF00111">
    <property type="entry name" value="Fer2"/>
    <property type="match status" value="1"/>
</dbReference>
<dbReference type="EMBL" id="JAFEUZ010000031">
    <property type="protein sequence ID" value="KAG5471473.1"/>
    <property type="molecule type" value="Genomic_DNA"/>
</dbReference>
<keyword evidence="1" id="KW-0001">2Fe-2S</keyword>
<dbReference type="PROSITE" id="PS51257">
    <property type="entry name" value="PROKAR_LIPOPROTEIN"/>
    <property type="match status" value="1"/>
</dbReference>
<dbReference type="AlphaFoldDB" id="A0A836KMR3"/>
<dbReference type="GO" id="GO:0005739">
    <property type="term" value="C:mitochondrion"/>
    <property type="evidence" value="ECO:0007669"/>
    <property type="project" value="TreeGrafter"/>
</dbReference>
<keyword evidence="3" id="KW-0408">Iron</keyword>
<evidence type="ECO:0000313" key="7">
    <source>
        <dbReference type="Proteomes" id="UP000673552"/>
    </source>
</evidence>